<feature type="signal peptide" evidence="2">
    <location>
        <begin position="1"/>
        <end position="18"/>
    </location>
</feature>
<dbReference type="AlphaFoldDB" id="A0A4Z2H510"/>
<keyword evidence="4" id="KW-1185">Reference proteome</keyword>
<feature type="region of interest" description="Disordered" evidence="1">
    <location>
        <begin position="81"/>
        <end position="116"/>
    </location>
</feature>
<accession>A0A4Z2H510</accession>
<evidence type="ECO:0000313" key="4">
    <source>
        <dbReference type="Proteomes" id="UP000314294"/>
    </source>
</evidence>
<gene>
    <name evidence="3" type="ORF">EYF80_028854</name>
</gene>
<dbReference type="Proteomes" id="UP000314294">
    <property type="component" value="Unassembled WGS sequence"/>
</dbReference>
<feature type="chain" id="PRO_5021207527" description="Secreted protein" evidence="2">
    <location>
        <begin position="19"/>
        <end position="116"/>
    </location>
</feature>
<dbReference type="EMBL" id="SRLO01000325">
    <property type="protein sequence ID" value="TNN60859.1"/>
    <property type="molecule type" value="Genomic_DNA"/>
</dbReference>
<name>A0A4Z2H510_9TELE</name>
<evidence type="ECO:0008006" key="5">
    <source>
        <dbReference type="Google" id="ProtNLM"/>
    </source>
</evidence>
<sequence>MLAFVWGVLMDFLLHASGSGATQELLVEVFPGALAHQVEGKWVHTGVGEGQYAGAHACDEVAHGGVHLVVVVGAVQVDHVTGQPADGKQDDKHQHNFGQTLSGLHLTEEEEEDQFL</sequence>
<evidence type="ECO:0000256" key="2">
    <source>
        <dbReference type="SAM" id="SignalP"/>
    </source>
</evidence>
<proteinExistence type="predicted"/>
<evidence type="ECO:0000313" key="3">
    <source>
        <dbReference type="EMBL" id="TNN60859.1"/>
    </source>
</evidence>
<keyword evidence="2" id="KW-0732">Signal</keyword>
<organism evidence="3 4">
    <name type="scientific">Liparis tanakae</name>
    <name type="common">Tanaka's snailfish</name>
    <dbReference type="NCBI Taxonomy" id="230148"/>
    <lineage>
        <taxon>Eukaryota</taxon>
        <taxon>Metazoa</taxon>
        <taxon>Chordata</taxon>
        <taxon>Craniata</taxon>
        <taxon>Vertebrata</taxon>
        <taxon>Euteleostomi</taxon>
        <taxon>Actinopterygii</taxon>
        <taxon>Neopterygii</taxon>
        <taxon>Teleostei</taxon>
        <taxon>Neoteleostei</taxon>
        <taxon>Acanthomorphata</taxon>
        <taxon>Eupercaria</taxon>
        <taxon>Perciformes</taxon>
        <taxon>Cottioidei</taxon>
        <taxon>Cottales</taxon>
        <taxon>Liparidae</taxon>
        <taxon>Liparis</taxon>
    </lineage>
</organism>
<reference evidence="3 4" key="1">
    <citation type="submission" date="2019-03" db="EMBL/GenBank/DDBJ databases">
        <title>First draft genome of Liparis tanakae, snailfish: a comprehensive survey of snailfish specific genes.</title>
        <authorList>
            <person name="Kim W."/>
            <person name="Song I."/>
            <person name="Jeong J.-H."/>
            <person name="Kim D."/>
            <person name="Kim S."/>
            <person name="Ryu S."/>
            <person name="Song J.Y."/>
            <person name="Lee S.K."/>
        </authorList>
    </citation>
    <scope>NUCLEOTIDE SEQUENCE [LARGE SCALE GENOMIC DNA]</scope>
    <source>
        <tissue evidence="3">Muscle</tissue>
    </source>
</reference>
<protein>
    <recommendedName>
        <fullName evidence="5">Secreted protein</fullName>
    </recommendedName>
</protein>
<evidence type="ECO:0000256" key="1">
    <source>
        <dbReference type="SAM" id="MobiDB-lite"/>
    </source>
</evidence>
<comment type="caution">
    <text evidence="3">The sequence shown here is derived from an EMBL/GenBank/DDBJ whole genome shotgun (WGS) entry which is preliminary data.</text>
</comment>